<dbReference type="GO" id="GO:0008289">
    <property type="term" value="F:lipid binding"/>
    <property type="evidence" value="ECO:0007669"/>
    <property type="project" value="InterPro"/>
</dbReference>
<dbReference type="EMBL" id="AAPE02019231">
    <property type="status" value="NOT_ANNOTATED_CDS"/>
    <property type="molecule type" value="Genomic_DNA"/>
</dbReference>
<dbReference type="HOGENOM" id="CLU_101222_0_0_1"/>
<gene>
    <name evidence="3" type="primary">BPIFA3</name>
</gene>
<dbReference type="PANTHER" id="PTHR47736">
    <property type="entry name" value="BPI FOLD-CONTAINING FAMILY A MEMBER 3"/>
    <property type="match status" value="1"/>
</dbReference>
<dbReference type="Gene3D" id="3.15.10.10">
    <property type="entry name" value="Bactericidal permeability-increasing protein, domain 1"/>
    <property type="match status" value="1"/>
</dbReference>
<dbReference type="FunCoup" id="G1NTT5">
    <property type="interactions" value="60"/>
</dbReference>
<feature type="signal peptide" evidence="1">
    <location>
        <begin position="1"/>
        <end position="19"/>
    </location>
</feature>
<dbReference type="InterPro" id="IPR032946">
    <property type="entry name" value="Bpifa3"/>
</dbReference>
<proteinExistence type="predicted"/>
<evidence type="ECO:0000313" key="4">
    <source>
        <dbReference type="Proteomes" id="UP000001074"/>
    </source>
</evidence>
<dbReference type="InParanoid" id="G1NTT5"/>
<evidence type="ECO:0000313" key="3">
    <source>
        <dbReference type="Ensembl" id="ENSMLUP00000000598.2"/>
    </source>
</evidence>
<reference evidence="3" key="2">
    <citation type="submission" date="2025-08" db="UniProtKB">
        <authorList>
            <consortium name="Ensembl"/>
        </authorList>
    </citation>
    <scope>IDENTIFICATION</scope>
</reference>
<reference evidence="3" key="3">
    <citation type="submission" date="2025-09" db="UniProtKB">
        <authorList>
            <consortium name="Ensembl"/>
        </authorList>
    </citation>
    <scope>IDENTIFICATION</scope>
</reference>
<keyword evidence="1" id="KW-0732">Signal</keyword>
<keyword evidence="4" id="KW-1185">Reference proteome</keyword>
<evidence type="ECO:0000259" key="2">
    <source>
        <dbReference type="Pfam" id="PF01273"/>
    </source>
</evidence>
<dbReference type="Ensembl" id="ENSMLUT00000000657.2">
    <property type="protein sequence ID" value="ENSMLUP00000000598.2"/>
    <property type="gene ID" value="ENSMLUG00000000658.2"/>
</dbReference>
<dbReference type="STRING" id="59463.ENSMLUP00000000598"/>
<dbReference type="EMBL" id="AAPE02019233">
    <property type="status" value="NOT_ANNOTATED_CDS"/>
    <property type="molecule type" value="Genomic_DNA"/>
</dbReference>
<dbReference type="AlphaFoldDB" id="G1NTT5"/>
<dbReference type="EMBL" id="AAPE02019232">
    <property type="status" value="NOT_ANNOTATED_CDS"/>
    <property type="molecule type" value="Genomic_DNA"/>
</dbReference>
<dbReference type="PANTHER" id="PTHR47736:SF1">
    <property type="entry name" value="BPI FOLD-CONTAINING FAMILY A MEMBER 3"/>
    <property type="match status" value="1"/>
</dbReference>
<feature type="chain" id="PRO_5003416263" evidence="1">
    <location>
        <begin position="20"/>
        <end position="240"/>
    </location>
</feature>
<evidence type="ECO:0000256" key="1">
    <source>
        <dbReference type="SAM" id="SignalP"/>
    </source>
</evidence>
<protein>
    <submittedName>
        <fullName evidence="3">BPI fold containing family A member 3</fullName>
    </submittedName>
</protein>
<dbReference type="InterPro" id="IPR017943">
    <property type="entry name" value="Bactericidal_perm-incr_a/b_dom"/>
</dbReference>
<dbReference type="SUPFAM" id="SSF55394">
    <property type="entry name" value="Bactericidal permeability-increasing protein, BPI"/>
    <property type="match status" value="1"/>
</dbReference>
<dbReference type="EMBL" id="AAPE02019230">
    <property type="status" value="NOT_ANNOTATED_CDS"/>
    <property type="molecule type" value="Genomic_DNA"/>
</dbReference>
<dbReference type="Proteomes" id="UP000001074">
    <property type="component" value="Unassembled WGS sequence"/>
</dbReference>
<dbReference type="GeneTree" id="ENSGT01100000263546"/>
<feature type="domain" description="Lipid-binding serum glycoprotein N-terminal" evidence="2">
    <location>
        <begin position="46"/>
        <end position="220"/>
    </location>
</feature>
<dbReference type="eggNOG" id="ENOG502T3DV">
    <property type="taxonomic scope" value="Eukaryota"/>
</dbReference>
<accession>G1NTT5</accession>
<dbReference type="InterPro" id="IPR017942">
    <property type="entry name" value="Lipid-bd_serum_glycop_N"/>
</dbReference>
<dbReference type="OMA" id="TNMQLDY"/>
<dbReference type="Pfam" id="PF01273">
    <property type="entry name" value="LBP_BPI_CETP"/>
    <property type="match status" value="1"/>
</dbReference>
<sequence>MHPFWKLLILLCLLSLPSALHKQPWPGLAKAHANSKSTLVRIITQGLMKHNAEGRIQNICLLDSLNNSKQVTAGMVAWLIGGSMSLQQQQEGSANITNIQLDYGRIQMSVPKEWFSANISLEFDIDLRVRPFKNKTATTHARMNLSVEFWLEKDEFGRRDLAIGNCRVEPSSVHTTVLTEDLSAQVKHFVRNFRQNLEKVIPHLIEDQVCPLIGEILRQLDVKLLKSLIGECLHPSREDA</sequence>
<name>G1NTT5_MYOLU</name>
<organism evidence="3 4">
    <name type="scientific">Myotis lucifugus</name>
    <name type="common">Little brown bat</name>
    <dbReference type="NCBI Taxonomy" id="59463"/>
    <lineage>
        <taxon>Eukaryota</taxon>
        <taxon>Metazoa</taxon>
        <taxon>Chordata</taxon>
        <taxon>Craniata</taxon>
        <taxon>Vertebrata</taxon>
        <taxon>Euteleostomi</taxon>
        <taxon>Mammalia</taxon>
        <taxon>Eutheria</taxon>
        <taxon>Laurasiatheria</taxon>
        <taxon>Chiroptera</taxon>
        <taxon>Yangochiroptera</taxon>
        <taxon>Vespertilionidae</taxon>
        <taxon>Myotis</taxon>
    </lineage>
</organism>
<reference evidence="3 4" key="1">
    <citation type="journal article" date="2011" name="Nature">
        <title>A high-resolution map of human evolutionary constraint using 29 mammals.</title>
        <authorList>
            <person name="Lindblad-Toh K."/>
            <person name="Garber M."/>
            <person name="Zuk O."/>
            <person name="Lin M.F."/>
            <person name="Parker B.J."/>
            <person name="Washietl S."/>
            <person name="Kheradpour P."/>
            <person name="Ernst J."/>
            <person name="Jordan G."/>
            <person name="Mauceli E."/>
            <person name="Ward L.D."/>
            <person name="Lowe C.B."/>
            <person name="Holloway A.K."/>
            <person name="Clamp M."/>
            <person name="Gnerre S."/>
            <person name="Alfoldi J."/>
            <person name="Beal K."/>
            <person name="Chang J."/>
            <person name="Clawson H."/>
            <person name="Cuff J."/>
            <person name="Di Palma F."/>
            <person name="Fitzgerald S."/>
            <person name="Flicek P."/>
            <person name="Guttman M."/>
            <person name="Hubisz M.J."/>
            <person name="Jaffe D.B."/>
            <person name="Jungreis I."/>
            <person name="Kent W.J."/>
            <person name="Kostka D."/>
            <person name="Lara M."/>
            <person name="Martins A.L."/>
            <person name="Massingham T."/>
            <person name="Moltke I."/>
            <person name="Raney B.J."/>
            <person name="Rasmussen M.D."/>
            <person name="Robinson J."/>
            <person name="Stark A."/>
            <person name="Vilella A.J."/>
            <person name="Wen J."/>
            <person name="Xie X."/>
            <person name="Zody M.C."/>
            <person name="Baldwin J."/>
            <person name="Bloom T."/>
            <person name="Chin C.W."/>
            <person name="Heiman D."/>
            <person name="Nicol R."/>
            <person name="Nusbaum C."/>
            <person name="Young S."/>
            <person name="Wilkinson J."/>
            <person name="Worley K.C."/>
            <person name="Kovar C.L."/>
            <person name="Muzny D.M."/>
            <person name="Gibbs R.A."/>
            <person name="Cree A."/>
            <person name="Dihn H.H."/>
            <person name="Fowler G."/>
            <person name="Jhangiani S."/>
            <person name="Joshi V."/>
            <person name="Lee S."/>
            <person name="Lewis L.R."/>
            <person name="Nazareth L.V."/>
            <person name="Okwuonu G."/>
            <person name="Santibanez J."/>
            <person name="Warren W.C."/>
            <person name="Mardis E.R."/>
            <person name="Weinstock G.M."/>
            <person name="Wilson R.K."/>
            <person name="Delehaunty K."/>
            <person name="Dooling D."/>
            <person name="Fronik C."/>
            <person name="Fulton L."/>
            <person name="Fulton B."/>
            <person name="Graves T."/>
            <person name="Minx P."/>
            <person name="Sodergren E."/>
            <person name="Birney E."/>
            <person name="Margulies E.H."/>
            <person name="Herrero J."/>
            <person name="Green E.D."/>
            <person name="Haussler D."/>
            <person name="Siepel A."/>
            <person name="Goldman N."/>
            <person name="Pollard K.S."/>
            <person name="Pedersen J.S."/>
            <person name="Lander E.S."/>
            <person name="Kellis M."/>
        </authorList>
    </citation>
    <scope>NUCLEOTIDE SEQUENCE [LARGE SCALE GENOMIC DNA]</scope>
</reference>